<proteinExistence type="predicted"/>
<dbReference type="EMBL" id="CAFBLN010000004">
    <property type="protein sequence ID" value="CAB4860764.1"/>
    <property type="molecule type" value="Genomic_DNA"/>
</dbReference>
<dbReference type="PANTHER" id="PTHR34071">
    <property type="entry name" value="5-NITROIMIDAZOLE ANTIBIOTICS RESISTANCE PROTEIN, NIMA-FAMILY-RELATED PROTEIN-RELATED"/>
    <property type="match status" value="1"/>
</dbReference>
<dbReference type="InterPro" id="IPR012349">
    <property type="entry name" value="Split_barrel_FMN-bd"/>
</dbReference>
<reference evidence="2" key="1">
    <citation type="submission" date="2020-05" db="EMBL/GenBank/DDBJ databases">
        <authorList>
            <person name="Chiriac C."/>
            <person name="Salcher M."/>
            <person name="Ghai R."/>
            <person name="Kavagutti S V."/>
        </authorList>
    </citation>
    <scope>NUCLEOTIDE SEQUENCE</scope>
</reference>
<organism evidence="2">
    <name type="scientific">freshwater metagenome</name>
    <dbReference type="NCBI Taxonomy" id="449393"/>
    <lineage>
        <taxon>unclassified sequences</taxon>
        <taxon>metagenomes</taxon>
        <taxon>ecological metagenomes</taxon>
    </lineage>
</organism>
<dbReference type="Gene3D" id="2.30.110.10">
    <property type="entry name" value="Electron Transport, Fmn-binding Protein, Chain A"/>
    <property type="match status" value="1"/>
</dbReference>
<accession>A0A6J7CVS8</accession>
<dbReference type="AlphaFoldDB" id="A0A6J7CVS8"/>
<evidence type="ECO:0000256" key="1">
    <source>
        <dbReference type="SAM" id="MobiDB-lite"/>
    </source>
</evidence>
<gene>
    <name evidence="2" type="ORF">UFOPK3381_00239</name>
</gene>
<dbReference type="InterPro" id="IPR024747">
    <property type="entry name" value="Pyridox_Oxase-rel"/>
</dbReference>
<evidence type="ECO:0000313" key="2">
    <source>
        <dbReference type="EMBL" id="CAB4860764.1"/>
    </source>
</evidence>
<name>A0A6J7CVS8_9ZZZZ</name>
<feature type="region of interest" description="Disordered" evidence="1">
    <location>
        <begin position="182"/>
        <end position="204"/>
    </location>
</feature>
<dbReference type="Pfam" id="PF12900">
    <property type="entry name" value="Pyridox_ox_2"/>
    <property type="match status" value="1"/>
</dbReference>
<dbReference type="SUPFAM" id="SSF50475">
    <property type="entry name" value="FMN-binding split barrel"/>
    <property type="match status" value="1"/>
</dbReference>
<dbReference type="PANTHER" id="PTHR34071:SF2">
    <property type="entry name" value="FLAVIN-NUCLEOTIDE-BINDING PROTEIN"/>
    <property type="match status" value="1"/>
</dbReference>
<protein>
    <submittedName>
        <fullName evidence="2">Unannotated protein</fullName>
    </submittedName>
</protein>
<sequence>MSATTSNWSEVAAVLDEGWILHLAIFSLDQTPISLPLLYVRDEHSLLLHGAVGNELLRGVTGTDIASGTVTLIDGLVAARSAFQSSVAYRSVILRGRLTSLNGGAKEAALIRITDGLIPGRRAEIRESTTGEVRATTVLRLEILEATLRVSPLTVDDTPSDRNSDTWAGVVPINLNADLPQAAQDVPSSTVVPPSIRAWQPRQG</sequence>